<gene>
    <name evidence="2" type="ORF">WMSIL1_LOCUS12664</name>
</gene>
<organism evidence="2 3">
    <name type="scientific">Hymenolepis diminuta</name>
    <name type="common">Rat tapeworm</name>
    <dbReference type="NCBI Taxonomy" id="6216"/>
    <lineage>
        <taxon>Eukaryota</taxon>
        <taxon>Metazoa</taxon>
        <taxon>Spiralia</taxon>
        <taxon>Lophotrochozoa</taxon>
        <taxon>Platyhelminthes</taxon>
        <taxon>Cestoda</taxon>
        <taxon>Eucestoda</taxon>
        <taxon>Cyclophyllidea</taxon>
        <taxon>Hymenolepididae</taxon>
        <taxon>Hymenolepis</taxon>
    </lineage>
</organism>
<evidence type="ECO:0000313" key="2">
    <source>
        <dbReference type="EMBL" id="VUZ55022.1"/>
    </source>
</evidence>
<sequence>MRVMLFSNIVCAVLLALLVEDFPPVNAIRSSRLMHPEESNGLEFYEPERDLEADFKEFLRSLYRKQVNKRELRNLVG</sequence>
<keyword evidence="3" id="KW-1185">Reference proteome</keyword>
<dbReference type="Proteomes" id="UP000321570">
    <property type="component" value="Unassembled WGS sequence"/>
</dbReference>
<evidence type="ECO:0000256" key="1">
    <source>
        <dbReference type="SAM" id="SignalP"/>
    </source>
</evidence>
<dbReference type="EMBL" id="CABIJS010000666">
    <property type="protein sequence ID" value="VUZ55022.1"/>
    <property type="molecule type" value="Genomic_DNA"/>
</dbReference>
<feature type="chain" id="PRO_5021793276" evidence="1">
    <location>
        <begin position="28"/>
        <end position="77"/>
    </location>
</feature>
<name>A0A564Z6I3_HYMDI</name>
<proteinExistence type="predicted"/>
<protein>
    <submittedName>
        <fullName evidence="2">Uncharacterized protein</fullName>
    </submittedName>
</protein>
<feature type="signal peptide" evidence="1">
    <location>
        <begin position="1"/>
        <end position="27"/>
    </location>
</feature>
<reference evidence="2 3" key="1">
    <citation type="submission" date="2019-07" db="EMBL/GenBank/DDBJ databases">
        <authorList>
            <person name="Jastrzebski P J."/>
            <person name="Paukszto L."/>
            <person name="Jastrzebski P J."/>
        </authorList>
    </citation>
    <scope>NUCLEOTIDE SEQUENCE [LARGE SCALE GENOMIC DNA]</scope>
    <source>
        <strain evidence="2 3">WMS-il1</strain>
    </source>
</reference>
<keyword evidence="1" id="KW-0732">Signal</keyword>
<dbReference type="AlphaFoldDB" id="A0A564Z6I3"/>
<evidence type="ECO:0000313" key="3">
    <source>
        <dbReference type="Proteomes" id="UP000321570"/>
    </source>
</evidence>
<accession>A0A564Z6I3</accession>